<organism evidence="1 2">
    <name type="scientific">Dermacentor silvarum</name>
    <name type="common">Tick</name>
    <dbReference type="NCBI Taxonomy" id="543639"/>
    <lineage>
        <taxon>Eukaryota</taxon>
        <taxon>Metazoa</taxon>
        <taxon>Ecdysozoa</taxon>
        <taxon>Arthropoda</taxon>
        <taxon>Chelicerata</taxon>
        <taxon>Arachnida</taxon>
        <taxon>Acari</taxon>
        <taxon>Parasitiformes</taxon>
        <taxon>Ixodida</taxon>
        <taxon>Ixodoidea</taxon>
        <taxon>Ixodidae</taxon>
        <taxon>Rhipicephalinae</taxon>
        <taxon>Dermacentor</taxon>
    </lineage>
</organism>
<keyword evidence="2" id="KW-1185">Reference proteome</keyword>
<dbReference type="Proteomes" id="UP000821865">
    <property type="component" value="Chromosome 1"/>
</dbReference>
<comment type="caution">
    <text evidence="1">The sequence shown here is derived from an EMBL/GenBank/DDBJ whole genome shotgun (WGS) entry which is preliminary data.</text>
</comment>
<protein>
    <submittedName>
        <fullName evidence="1">Uncharacterized protein</fullName>
    </submittedName>
</protein>
<gene>
    <name evidence="1" type="ORF">HPB49_015044</name>
</gene>
<evidence type="ECO:0000313" key="2">
    <source>
        <dbReference type="Proteomes" id="UP000821865"/>
    </source>
</evidence>
<accession>A0ACB8E0K3</accession>
<reference evidence="1" key="1">
    <citation type="submission" date="2020-05" db="EMBL/GenBank/DDBJ databases">
        <title>Large-scale comparative analyses of tick genomes elucidate their genetic diversity and vector capacities.</title>
        <authorList>
            <person name="Jia N."/>
            <person name="Wang J."/>
            <person name="Shi W."/>
            <person name="Du L."/>
            <person name="Sun Y."/>
            <person name="Zhan W."/>
            <person name="Jiang J."/>
            <person name="Wang Q."/>
            <person name="Zhang B."/>
            <person name="Ji P."/>
            <person name="Sakyi L.B."/>
            <person name="Cui X."/>
            <person name="Yuan T."/>
            <person name="Jiang B."/>
            <person name="Yang W."/>
            <person name="Lam T.T.-Y."/>
            <person name="Chang Q."/>
            <person name="Ding S."/>
            <person name="Wang X."/>
            <person name="Zhu J."/>
            <person name="Ruan X."/>
            <person name="Zhao L."/>
            <person name="Wei J."/>
            <person name="Que T."/>
            <person name="Du C."/>
            <person name="Cheng J."/>
            <person name="Dai P."/>
            <person name="Han X."/>
            <person name="Huang E."/>
            <person name="Gao Y."/>
            <person name="Liu J."/>
            <person name="Shao H."/>
            <person name="Ye R."/>
            <person name="Li L."/>
            <person name="Wei W."/>
            <person name="Wang X."/>
            <person name="Wang C."/>
            <person name="Yang T."/>
            <person name="Huo Q."/>
            <person name="Li W."/>
            <person name="Guo W."/>
            <person name="Chen H."/>
            <person name="Zhou L."/>
            <person name="Ni X."/>
            <person name="Tian J."/>
            <person name="Zhou Y."/>
            <person name="Sheng Y."/>
            <person name="Liu T."/>
            <person name="Pan Y."/>
            <person name="Xia L."/>
            <person name="Li J."/>
            <person name="Zhao F."/>
            <person name="Cao W."/>
        </authorList>
    </citation>
    <scope>NUCLEOTIDE SEQUENCE</scope>
    <source>
        <strain evidence="1">Dsil-2018</strain>
    </source>
</reference>
<proteinExistence type="predicted"/>
<name>A0ACB8E0K3_DERSI</name>
<evidence type="ECO:0000313" key="1">
    <source>
        <dbReference type="EMBL" id="KAH7980329.1"/>
    </source>
</evidence>
<sequence>MNPALPLLLSVMFSKNGPATDRCDLPSTLADEIDGYGPVVRRILSAFDDGPQSGATYRALAEFADRFGHRLVGSESLEAAIDYIVAALRAAGLDRVETEPVDTPVWQRGPELAQLVEPRPVPLDVLGLGGSVSTPPGGLTAPVLVVRSFEELDRRRAEVNGTVVLFNPEWIDYWQYVPYRSKGPSYAARYGAVAALVRSATPASLYTPHTGMLKYVADYPKIPAAAVTVEDAELLTRLAERGSNVVVHLEMSNNHTQGVSRNIVADITGSVFPDQYVIVGAHTDSWDVGQGVVDDAGGVFIGLAAMAQLRRMQLRPRRTLRLVLWTAEEIGMHGATEFVRRHREEMDAVSLALESDIGTFAPIGLTTSGGDNTTACILRRLLTLTAPVGATRLEPSRGRGSDVTKLAELGVPVSVLLTRNERYFHYHHTRADTVSAVSSRDLDLCAAFWTAVAYAVADLRDMLPRGH</sequence>
<dbReference type="EMBL" id="CM023470">
    <property type="protein sequence ID" value="KAH7980329.1"/>
    <property type="molecule type" value="Genomic_DNA"/>
</dbReference>